<evidence type="ECO:0000256" key="1">
    <source>
        <dbReference type="SAM" id="MobiDB-lite"/>
    </source>
</evidence>
<feature type="chain" id="PRO_5046057513" evidence="2">
    <location>
        <begin position="22"/>
        <end position="380"/>
    </location>
</feature>
<feature type="compositionally biased region" description="Acidic residues" evidence="1">
    <location>
        <begin position="160"/>
        <end position="172"/>
    </location>
</feature>
<proteinExistence type="predicted"/>
<dbReference type="Gene3D" id="3.20.20.70">
    <property type="entry name" value="Aldolase class I"/>
    <property type="match status" value="1"/>
</dbReference>
<dbReference type="InterPro" id="IPR034556">
    <property type="entry name" value="tRNA_wybutosine-synthase"/>
</dbReference>
<organism evidence="4 5">
    <name type="scientific">Salmo salar</name>
    <name type="common">Atlantic salmon</name>
    <dbReference type="NCBI Taxonomy" id="8030"/>
    <lineage>
        <taxon>Eukaryota</taxon>
        <taxon>Metazoa</taxon>
        <taxon>Chordata</taxon>
        <taxon>Craniata</taxon>
        <taxon>Vertebrata</taxon>
        <taxon>Euteleostomi</taxon>
        <taxon>Actinopterygii</taxon>
        <taxon>Neopterygii</taxon>
        <taxon>Teleostei</taxon>
        <taxon>Protacanthopterygii</taxon>
        <taxon>Salmoniformes</taxon>
        <taxon>Salmonidae</taxon>
        <taxon>Salmoninae</taxon>
        <taxon>Salmo</taxon>
    </lineage>
</organism>
<feature type="domain" description="Flavodoxin-like" evidence="3">
    <location>
        <begin position="15"/>
        <end position="80"/>
    </location>
</feature>
<keyword evidence="4" id="KW-1185">Reference proteome</keyword>
<dbReference type="PANTHER" id="PTHR13930">
    <property type="entry name" value="S-ADENOSYL-L-METHIONINE-DEPENDENT TRNA 4-DEMETHYLWYOSINE SYNTHASE"/>
    <property type="match status" value="1"/>
</dbReference>
<feature type="region of interest" description="Disordered" evidence="1">
    <location>
        <begin position="129"/>
        <end position="175"/>
    </location>
</feature>
<dbReference type="PANTHER" id="PTHR13930:SF0">
    <property type="entry name" value="S-ADENOSYL-L-METHIONINE-DEPENDENT TRNA 4-DEMETHYLWYOSINE SYNTHASE TYW1-RELATED"/>
    <property type="match status" value="1"/>
</dbReference>
<feature type="signal peptide" evidence="2">
    <location>
        <begin position="1"/>
        <end position="21"/>
    </location>
</feature>
<sequence length="380" mass="42958">LSLQCSNKLVCMLLLAMYTDGQPTENAELFCKCLEEASTDFRYGKAYLKGLRYAVFGLGNLVYGIHYNTLSKNMDKWLSGIRVLSRGDGNCNVVKSHNGSVHADFLVWKTKFLSCLQALVAGQKKACSGNCKMGSSSKTMNRKKPQEKTEDDQPPVNQEELVESGSDEETAGSEENNPCSVIYVEDLGNILNGIKNAKAPWGHQEKREQSQEDGQIVKLSRLNGMMKAEEKEERGELITAALREALTKRGYKLIGRHSGGKICRWTKVNPWLRGRGGCYKHSFYGIESHRFMESTLSLVYANKLELCPDRHHTNPVGTEWRWKMDLPEKILLEAVENHQNMLKEYLGLLVHKDQSYCVPDRSIVDNLFLIRDVLDICKLS</sequence>
<reference evidence="5" key="1">
    <citation type="submission" date="2025-08" db="UniProtKB">
        <authorList>
            <consortium name="RefSeq"/>
        </authorList>
    </citation>
    <scope>IDENTIFICATION</scope>
</reference>
<evidence type="ECO:0000259" key="3">
    <source>
        <dbReference type="Pfam" id="PF00258"/>
    </source>
</evidence>
<evidence type="ECO:0000313" key="5">
    <source>
        <dbReference type="RefSeq" id="XP_045559347.1"/>
    </source>
</evidence>
<feature type="non-terminal residue" evidence="5">
    <location>
        <position position="1"/>
    </location>
</feature>
<dbReference type="Proteomes" id="UP001652741">
    <property type="component" value="Chromosome ssa20"/>
</dbReference>
<gene>
    <name evidence="5" type="primary">tyw1</name>
</gene>
<dbReference type="SUPFAM" id="SSF52218">
    <property type="entry name" value="Flavoproteins"/>
    <property type="match status" value="1"/>
</dbReference>
<dbReference type="InterPro" id="IPR013785">
    <property type="entry name" value="Aldolase_TIM"/>
</dbReference>
<evidence type="ECO:0000256" key="2">
    <source>
        <dbReference type="SAM" id="SignalP"/>
    </source>
</evidence>
<evidence type="ECO:0000313" key="4">
    <source>
        <dbReference type="Proteomes" id="UP001652741"/>
    </source>
</evidence>
<dbReference type="InterPro" id="IPR008254">
    <property type="entry name" value="Flavodoxin/NO_synth"/>
</dbReference>
<name>A0ABM3DKK8_SALSA</name>
<protein>
    <submittedName>
        <fullName evidence="5">S-adenosyl-L-methionine-dependent tRNA 4-demethylwyosine synthase TYW1</fullName>
    </submittedName>
</protein>
<dbReference type="Pfam" id="PF00258">
    <property type="entry name" value="Flavodoxin_1"/>
    <property type="match status" value="1"/>
</dbReference>
<accession>A0ABM3DKK8</accession>
<keyword evidence="2" id="KW-0732">Signal</keyword>
<dbReference type="InterPro" id="IPR029039">
    <property type="entry name" value="Flavoprotein-like_sf"/>
</dbReference>
<dbReference type="RefSeq" id="XP_045559347.1">
    <property type="nucleotide sequence ID" value="XM_045703391.1"/>
</dbReference>
<dbReference type="Gene3D" id="3.40.50.360">
    <property type="match status" value="1"/>
</dbReference>
<dbReference type="GeneID" id="106581026"/>